<gene>
    <name evidence="2" type="ORF">KGQ91_07915</name>
</gene>
<evidence type="ECO:0000313" key="3">
    <source>
        <dbReference type="Proteomes" id="UP001319883"/>
    </source>
</evidence>
<keyword evidence="1" id="KW-1133">Transmembrane helix</keyword>
<keyword evidence="1" id="KW-0812">Transmembrane</keyword>
<organism evidence="2 3">
    <name type="scientific">Modicisalibacter tunisiensis</name>
    <dbReference type="NCBI Taxonomy" id="390637"/>
    <lineage>
        <taxon>Bacteria</taxon>
        <taxon>Pseudomonadati</taxon>
        <taxon>Pseudomonadota</taxon>
        <taxon>Gammaproteobacteria</taxon>
        <taxon>Oceanospirillales</taxon>
        <taxon>Halomonadaceae</taxon>
        <taxon>Modicisalibacter</taxon>
    </lineage>
</organism>
<feature type="transmembrane region" description="Helical" evidence="1">
    <location>
        <begin position="6"/>
        <end position="22"/>
    </location>
</feature>
<sequence length="211" mass="23674">MLDALALLMIFIGVAFSIYQLYDIYYDQNFGDDELIARGDVPDMEALAHLAASGDDDAFRRAIRSTFGEDVDEGVICRVLASESRQRRAEPLMRRGHRLVVDGGLRVRHLPFWQTRPPRHSFRTVLLLLILACCLTVLFLGGLSVYTIAYPLSAAWLSWANAPWILTVVIYGLIGLTHLLAGLDKYLHDLYELGRVDETPARDAPLHPKAP</sequence>
<keyword evidence="3" id="KW-1185">Reference proteome</keyword>
<evidence type="ECO:0000256" key="1">
    <source>
        <dbReference type="SAM" id="Phobius"/>
    </source>
</evidence>
<comment type="caution">
    <text evidence="2">The sequence shown here is derived from an EMBL/GenBank/DDBJ whole genome shotgun (WGS) entry which is preliminary data.</text>
</comment>
<name>A0ABS7X0H2_9GAMM</name>
<reference evidence="2 3" key="1">
    <citation type="submission" date="2021-05" db="EMBL/GenBank/DDBJ databases">
        <title>Petroleum and Energy Research Collection (APPE): ex situ preservation of microbial diversity associated with the oil industry and exploitation of its biotechnological potential.</title>
        <authorList>
            <person name="Paixao C.T.M."/>
            <person name="Gomes M.B."/>
            <person name="Oliveira V.M."/>
        </authorList>
    </citation>
    <scope>NUCLEOTIDE SEQUENCE [LARGE SCALE GENOMIC DNA]</scope>
    <source>
        <strain evidence="2 3">LIT2</strain>
    </source>
</reference>
<accession>A0ABS7X0H2</accession>
<protein>
    <submittedName>
        <fullName evidence="2">Uncharacterized protein</fullName>
    </submittedName>
</protein>
<evidence type="ECO:0000313" key="2">
    <source>
        <dbReference type="EMBL" id="MBZ9567606.1"/>
    </source>
</evidence>
<keyword evidence="1" id="KW-0472">Membrane</keyword>
<dbReference type="Proteomes" id="UP001319883">
    <property type="component" value="Unassembled WGS sequence"/>
</dbReference>
<dbReference type="RefSeq" id="WP_224420713.1">
    <property type="nucleotide sequence ID" value="NZ_JAGXFD010000001.1"/>
</dbReference>
<proteinExistence type="predicted"/>
<feature type="transmembrane region" description="Helical" evidence="1">
    <location>
        <begin position="125"/>
        <end position="150"/>
    </location>
</feature>
<dbReference type="EMBL" id="JAGXFD010000001">
    <property type="protein sequence ID" value="MBZ9567606.1"/>
    <property type="molecule type" value="Genomic_DNA"/>
</dbReference>
<feature type="transmembrane region" description="Helical" evidence="1">
    <location>
        <begin position="162"/>
        <end position="183"/>
    </location>
</feature>